<dbReference type="Pfam" id="PF02452">
    <property type="entry name" value="PemK_toxin"/>
    <property type="match status" value="1"/>
</dbReference>
<name>A0A7W9E813_9CAUL</name>
<evidence type="ECO:0000256" key="1">
    <source>
        <dbReference type="PIRNR" id="PIRNR033490"/>
    </source>
</evidence>
<dbReference type="Gene3D" id="2.30.30.110">
    <property type="match status" value="1"/>
</dbReference>
<dbReference type="GO" id="GO:0016787">
    <property type="term" value="F:hydrolase activity"/>
    <property type="evidence" value="ECO:0007669"/>
    <property type="project" value="UniProtKB-KW"/>
</dbReference>
<dbReference type="SUPFAM" id="SSF50118">
    <property type="entry name" value="Cell growth inhibitor/plasmid maintenance toxic component"/>
    <property type="match status" value="1"/>
</dbReference>
<dbReference type="PIRSF" id="PIRSF033490">
    <property type="entry name" value="MazF"/>
    <property type="match status" value="1"/>
</dbReference>
<dbReference type="InterPro" id="IPR011067">
    <property type="entry name" value="Plasmid_toxin/cell-grow_inhib"/>
</dbReference>
<comment type="function">
    <text evidence="1">Toxic component of a type II toxin-antitoxin (TA) system.</text>
</comment>
<sequence length="104" mass="11606">MPKRGEVWWVKLDPTVGHEIRKTRPCMIVSPDEINRHGTCIVVPLTSSQGRRYRVATSISEKPGAAAVDQVRMIDHARLGRRIGEAEAGILSATLAVLREMFEE</sequence>
<proteinExistence type="inferred from homology"/>
<comment type="similarity">
    <text evidence="1">Belongs to the PemK/MazF family.</text>
</comment>
<keyword evidence="3" id="KW-1185">Reference proteome</keyword>
<dbReference type="EC" id="3.1.-.-" evidence="1"/>
<keyword evidence="1 2" id="KW-0378">Hydrolase</keyword>
<protein>
    <recommendedName>
        <fullName evidence="1">mRNA interferase</fullName>
        <ecNumber evidence="1">3.1.-.-</ecNumber>
    </recommendedName>
</protein>
<dbReference type="GO" id="GO:0003677">
    <property type="term" value="F:DNA binding"/>
    <property type="evidence" value="ECO:0007669"/>
    <property type="project" value="InterPro"/>
</dbReference>
<dbReference type="PANTHER" id="PTHR33988">
    <property type="entry name" value="ENDORIBONUCLEASE MAZF-RELATED"/>
    <property type="match status" value="1"/>
</dbReference>
<comment type="caution">
    <text evidence="2">The sequence shown here is derived from an EMBL/GenBank/DDBJ whole genome shotgun (WGS) entry which is preliminary data.</text>
</comment>
<dbReference type="AlphaFoldDB" id="A0A7W9E813"/>
<accession>A0A7W9E813</accession>
<dbReference type="PANTHER" id="PTHR33988:SF2">
    <property type="entry name" value="ENDORIBONUCLEASE MAZF"/>
    <property type="match status" value="1"/>
</dbReference>
<dbReference type="GO" id="GO:0016075">
    <property type="term" value="P:rRNA catabolic process"/>
    <property type="evidence" value="ECO:0007669"/>
    <property type="project" value="TreeGrafter"/>
</dbReference>
<dbReference type="GO" id="GO:0004521">
    <property type="term" value="F:RNA endonuclease activity"/>
    <property type="evidence" value="ECO:0007669"/>
    <property type="project" value="TreeGrafter"/>
</dbReference>
<evidence type="ECO:0000313" key="2">
    <source>
        <dbReference type="EMBL" id="MBB5660235.1"/>
    </source>
</evidence>
<evidence type="ECO:0000313" key="3">
    <source>
        <dbReference type="Proteomes" id="UP000548978"/>
    </source>
</evidence>
<keyword evidence="1" id="KW-0255">Endonuclease</keyword>
<dbReference type="InterPro" id="IPR003477">
    <property type="entry name" value="PemK-like"/>
</dbReference>
<dbReference type="Proteomes" id="UP000548978">
    <property type="component" value="Unassembled WGS sequence"/>
</dbReference>
<dbReference type="EMBL" id="JACIJB010000002">
    <property type="protein sequence ID" value="MBB5660235.1"/>
    <property type="molecule type" value="Genomic_DNA"/>
</dbReference>
<reference evidence="2 3" key="1">
    <citation type="submission" date="2020-08" db="EMBL/GenBank/DDBJ databases">
        <title>Genomic Encyclopedia of Type Strains, Phase IV (KMG-IV): sequencing the most valuable type-strain genomes for metagenomic binning, comparative biology and taxonomic classification.</title>
        <authorList>
            <person name="Goeker M."/>
        </authorList>
    </citation>
    <scope>NUCLEOTIDE SEQUENCE [LARGE SCALE GENOMIC DNA]</scope>
    <source>
        <strain evidence="2 3">DSM 24448</strain>
    </source>
</reference>
<organism evidence="2 3">
    <name type="scientific">Brevundimonas halotolerans</name>
    <dbReference type="NCBI Taxonomy" id="69670"/>
    <lineage>
        <taxon>Bacteria</taxon>
        <taxon>Pseudomonadati</taxon>
        <taxon>Pseudomonadota</taxon>
        <taxon>Alphaproteobacteria</taxon>
        <taxon>Caulobacterales</taxon>
        <taxon>Caulobacteraceae</taxon>
        <taxon>Brevundimonas</taxon>
    </lineage>
</organism>
<dbReference type="OrthoDB" id="9808744at2"/>
<gene>
    <name evidence="2" type="ORF">FHS65_000975</name>
</gene>
<keyword evidence="1" id="KW-0540">Nuclease</keyword>
<dbReference type="RefSeq" id="WP_123287686.1">
    <property type="nucleotide sequence ID" value="NZ_JACIJB010000002.1"/>
</dbReference>
<dbReference type="GO" id="GO:0006402">
    <property type="term" value="P:mRNA catabolic process"/>
    <property type="evidence" value="ECO:0007669"/>
    <property type="project" value="TreeGrafter"/>
</dbReference>